<organism evidence="2 3">
    <name type="scientific">Streptomyces inusitatus</name>
    <dbReference type="NCBI Taxonomy" id="68221"/>
    <lineage>
        <taxon>Bacteria</taxon>
        <taxon>Bacillati</taxon>
        <taxon>Actinomycetota</taxon>
        <taxon>Actinomycetes</taxon>
        <taxon>Kitasatosporales</taxon>
        <taxon>Streptomycetaceae</taxon>
        <taxon>Streptomyces</taxon>
    </lineage>
</organism>
<feature type="compositionally biased region" description="Low complexity" evidence="1">
    <location>
        <begin position="25"/>
        <end position="43"/>
    </location>
</feature>
<gene>
    <name evidence="2" type="ORF">GCM10010387_56200</name>
</gene>
<dbReference type="Proteomes" id="UP000630936">
    <property type="component" value="Unassembled WGS sequence"/>
</dbReference>
<reference evidence="2" key="2">
    <citation type="submission" date="2020-09" db="EMBL/GenBank/DDBJ databases">
        <authorList>
            <person name="Sun Q."/>
            <person name="Ohkuma M."/>
        </authorList>
    </citation>
    <scope>NUCLEOTIDE SEQUENCE</scope>
    <source>
        <strain evidence="2">JCM 4988</strain>
    </source>
</reference>
<comment type="caution">
    <text evidence="2">The sequence shown here is derived from an EMBL/GenBank/DDBJ whole genome shotgun (WGS) entry which is preliminary data.</text>
</comment>
<proteinExistence type="predicted"/>
<evidence type="ECO:0008006" key="4">
    <source>
        <dbReference type="Google" id="ProtNLM"/>
    </source>
</evidence>
<protein>
    <recommendedName>
        <fullName evidence="4">SalK</fullName>
    </recommendedName>
</protein>
<reference evidence="2" key="1">
    <citation type="journal article" date="2014" name="Int. J. Syst. Evol. Microbiol.">
        <title>Complete genome sequence of Corynebacterium casei LMG S-19264T (=DSM 44701T), isolated from a smear-ripened cheese.</title>
        <authorList>
            <consortium name="US DOE Joint Genome Institute (JGI-PGF)"/>
            <person name="Walter F."/>
            <person name="Albersmeier A."/>
            <person name="Kalinowski J."/>
            <person name="Ruckert C."/>
        </authorList>
    </citation>
    <scope>NUCLEOTIDE SEQUENCE</scope>
    <source>
        <strain evidence="2">JCM 4988</strain>
    </source>
</reference>
<feature type="region of interest" description="Disordered" evidence="1">
    <location>
        <begin position="25"/>
        <end position="46"/>
    </location>
</feature>
<sequence>MDTAAGPGPARLRFRRSYLLVSAPSAGAGPAAPERPSPGARGPWAFAGPGKMPPMEAIADTAVITPRRLWALFEPIHAVTYFSPEAVNGFEEAGLRGFWRGYFAGRSAPLGVSAPEPVTAAFCSFAPSMVAQALPSVWETVSPERALEVRRAGARAALARLLSGQEKEVARAAELLAGAAVAPDCTGRPLTAANVALPWPEDPLDRLWHAATILREHRGDGHVAAQVAADLDGCEILTLRVGIDLPRSELQPYRGWTDPEWDAAVRRLVERGLLAPDGRATEEGRRTLAEIEEATDRAAARPWAGVDLGELTGALGPLAETVARTLRFPNPIGLPAGEGV</sequence>
<dbReference type="EMBL" id="BMWG01000023">
    <property type="protein sequence ID" value="GGZ54739.1"/>
    <property type="molecule type" value="Genomic_DNA"/>
</dbReference>
<accession>A0A918QM38</accession>
<dbReference type="NCBIfam" id="NF047719">
    <property type="entry name" value="SCO6745_fam_HTH"/>
    <property type="match status" value="1"/>
</dbReference>
<dbReference type="AlphaFoldDB" id="A0A918QM38"/>
<name>A0A918QM38_9ACTN</name>
<evidence type="ECO:0000313" key="3">
    <source>
        <dbReference type="Proteomes" id="UP000630936"/>
    </source>
</evidence>
<keyword evidence="3" id="KW-1185">Reference proteome</keyword>
<evidence type="ECO:0000313" key="2">
    <source>
        <dbReference type="EMBL" id="GGZ54739.1"/>
    </source>
</evidence>
<evidence type="ECO:0000256" key="1">
    <source>
        <dbReference type="SAM" id="MobiDB-lite"/>
    </source>
</evidence>
<dbReference type="Pfam" id="PF21863">
    <property type="entry name" value="HTH_67"/>
    <property type="match status" value="1"/>
</dbReference>
<dbReference type="InterPro" id="IPR054058">
    <property type="entry name" value="HTH_67"/>
</dbReference>